<dbReference type="Gene3D" id="3.30.450.200">
    <property type="match status" value="1"/>
</dbReference>
<feature type="region of interest" description="Disordered" evidence="10">
    <location>
        <begin position="654"/>
        <end position="889"/>
    </location>
</feature>
<dbReference type="GO" id="GO:0042981">
    <property type="term" value="P:regulation of apoptotic process"/>
    <property type="evidence" value="ECO:0007669"/>
    <property type="project" value="TreeGrafter"/>
</dbReference>
<feature type="compositionally biased region" description="Pro residues" evidence="10">
    <location>
        <begin position="945"/>
        <end position="958"/>
    </location>
</feature>
<dbReference type="GO" id="GO:0032483">
    <property type="term" value="P:regulation of Rab protein signal transduction"/>
    <property type="evidence" value="ECO:0007669"/>
    <property type="project" value="TreeGrafter"/>
</dbReference>
<accession>A0AAQ4E3P3</accession>
<sequence length="1062" mass="116001">MADAVRKYFCPRLLDYIVVSGARQPNRNLPVQPPELLRRYPVEDHADFPLPTDVVFFCQPEGCLLVGPRRTSLRESTPFVFSLTEKDTSRVRYGICVNFFRPIDRAPLRAQRSSSVESGDGGSGGVPEYPGGRPIPAPRARRRKRLSSHSLVSLCIISHHPFFSTFRECLFALRKLVDSSHERLLLGSRMANRLPSRDNVWNVFLGRISEGYSSAVLHEVREIETWMLKLLSAPVPVPGKTRVEVAILPRRVEQPLIFALPDHTRFSLVDFPLHLPLELLGVDTCIKVLTCIILEHKLVLQSRDYNALSMSVMAFVTMIYPLEYMFPVIPLLPTCMASAEQLLLAPTPFIIGVPATFFKLKRSFCLPDDVWLVDLDSNSVLKPPGVEDLPPLPDPEGSHLSYHLKQALASMSINPQPIKNLDRVPVPAPRQSLGGAPVEKPDAPAPLSGFNPFIYGNDVDSVDVATRIAMVRFFNSVGVLAHFMEHTRTLRLYPRPVVAFQVNSFLHSRTKQSSFLRKFVRTQAVEFYAEWSLCPTNVAFLRVHTGVFDPAVIGDKAKWYSHQLEPIYFEVWSENCTLNIDMASISQADEASTGESGSESDDASSTSSSYSSLSDFVCDMVEFNGDNMGGAHVEEASAAILSRADYMAAFNPPKTLQLPGTNQQNLKRADSENSVHGSVSSSSPSSSLSSPTGQPQGDPGDAFEPPRADTRETKPEATGGGRGTVRGGGGGDASVEAEPPTPSTVRSGRSPGGSLSSGRSTPPDTSGGSGTPRGPAPLVGGLGGVLNRAGLSSQGSQSSLFETVAREAKEVAREATKAAAEVSRTALEATKPAREAGRKTLMKALSDRDKEKQEAGPSETFGEGQQQQQQQSQSQPAQSFPRRDSGSLMSTVSSELNGFAAHTSNVIQGISGLFGNRVSAAVKGRERAPPFGPFPKGLTDMSQHAPPPPLHQQQPPPQMNVIPSSGSIDHSNEPSDMYRSLSSPEKKRLEHDEDRLLSTLLSNLIAFMLMMEVPIEEIRRRARRLLGKCHISLVYSAEINTILDALDYVVWLLTTLRAPWSN</sequence>
<dbReference type="Gene3D" id="3.40.50.11500">
    <property type="match status" value="1"/>
</dbReference>
<keyword evidence="13" id="KW-1185">Reference proteome</keyword>
<feature type="compositionally biased region" description="Basic and acidic residues" evidence="10">
    <location>
        <begin position="804"/>
        <end position="816"/>
    </location>
</feature>
<feature type="compositionally biased region" description="Low complexity" evidence="10">
    <location>
        <begin position="785"/>
        <end position="803"/>
    </location>
</feature>
<dbReference type="InterPro" id="IPR039980">
    <property type="entry name" value="MADD"/>
</dbReference>
<evidence type="ECO:0000256" key="5">
    <source>
        <dbReference type="ARBA" id="ARBA00022475"/>
    </source>
</evidence>
<feature type="domain" description="UDENN" evidence="11">
    <location>
        <begin position="15"/>
        <end position="542"/>
    </location>
</feature>
<feature type="compositionally biased region" description="Basic and acidic residues" evidence="10">
    <location>
        <begin position="845"/>
        <end position="854"/>
    </location>
</feature>
<evidence type="ECO:0000256" key="1">
    <source>
        <dbReference type="ARBA" id="ARBA00004236"/>
    </source>
</evidence>
<dbReference type="GO" id="GO:0005886">
    <property type="term" value="C:plasma membrane"/>
    <property type="evidence" value="ECO:0007669"/>
    <property type="project" value="UniProtKB-SubCell"/>
</dbReference>
<evidence type="ECO:0000256" key="8">
    <source>
        <dbReference type="ARBA" id="ARBA00022703"/>
    </source>
</evidence>
<gene>
    <name evidence="12" type="ORF">V5799_014218</name>
</gene>
<keyword evidence="9" id="KW-0472">Membrane</keyword>
<protein>
    <recommendedName>
        <fullName evidence="4">MAP kinase-activating death domain protein</fullName>
    </recommendedName>
</protein>
<dbReference type="SMART" id="SM00799">
    <property type="entry name" value="DENN"/>
    <property type="match status" value="1"/>
</dbReference>
<dbReference type="Pfam" id="PF23629">
    <property type="entry name" value="Death_MADD"/>
    <property type="match status" value="1"/>
</dbReference>
<comment type="caution">
    <text evidence="12">The sequence shown here is derived from an EMBL/GenBank/DDBJ whole genome shotgun (WGS) entry which is preliminary data.</text>
</comment>
<dbReference type="GO" id="GO:0006915">
    <property type="term" value="P:apoptotic process"/>
    <property type="evidence" value="ECO:0007669"/>
    <property type="project" value="UniProtKB-KW"/>
</dbReference>
<feature type="compositionally biased region" description="Low complexity" evidence="10">
    <location>
        <begin position="674"/>
        <end position="690"/>
    </location>
</feature>
<dbReference type="SMART" id="SM00801">
    <property type="entry name" value="dDENN"/>
    <property type="match status" value="1"/>
</dbReference>
<keyword evidence="5" id="KW-1003">Cell membrane</keyword>
<evidence type="ECO:0000256" key="10">
    <source>
        <dbReference type="SAM" id="MobiDB-lite"/>
    </source>
</evidence>
<evidence type="ECO:0000256" key="4">
    <source>
        <dbReference type="ARBA" id="ARBA00017868"/>
    </source>
</evidence>
<keyword evidence="6" id="KW-0963">Cytoplasm</keyword>
<feature type="compositionally biased region" description="Basic and acidic residues" evidence="10">
    <location>
        <begin position="704"/>
        <end position="715"/>
    </location>
</feature>
<organism evidence="12 13">
    <name type="scientific">Amblyomma americanum</name>
    <name type="common">Lone star tick</name>
    <dbReference type="NCBI Taxonomy" id="6943"/>
    <lineage>
        <taxon>Eukaryota</taxon>
        <taxon>Metazoa</taxon>
        <taxon>Ecdysozoa</taxon>
        <taxon>Arthropoda</taxon>
        <taxon>Chelicerata</taxon>
        <taxon>Arachnida</taxon>
        <taxon>Acari</taxon>
        <taxon>Parasitiformes</taxon>
        <taxon>Ixodida</taxon>
        <taxon>Ixodoidea</taxon>
        <taxon>Ixodidae</taxon>
        <taxon>Amblyomminae</taxon>
        <taxon>Amblyomma</taxon>
    </lineage>
</organism>
<dbReference type="Pfam" id="PF02141">
    <property type="entry name" value="DENN"/>
    <property type="match status" value="1"/>
</dbReference>
<dbReference type="GO" id="GO:0005829">
    <property type="term" value="C:cytosol"/>
    <property type="evidence" value="ECO:0007669"/>
    <property type="project" value="TreeGrafter"/>
</dbReference>
<evidence type="ECO:0000256" key="6">
    <source>
        <dbReference type="ARBA" id="ARBA00022490"/>
    </source>
</evidence>
<comment type="subcellular location">
    <subcellularLocation>
        <location evidence="1">Cell membrane</location>
    </subcellularLocation>
    <subcellularLocation>
        <location evidence="2">Cytoplasm</location>
    </subcellularLocation>
</comment>
<feature type="compositionally biased region" description="Low complexity" evidence="10">
    <location>
        <begin position="746"/>
        <end position="763"/>
    </location>
</feature>
<keyword evidence="7" id="KW-0344">Guanine-nucleotide releasing factor</keyword>
<evidence type="ECO:0000313" key="13">
    <source>
        <dbReference type="Proteomes" id="UP001321473"/>
    </source>
</evidence>
<feature type="compositionally biased region" description="Low complexity" evidence="10">
    <location>
        <begin position="865"/>
        <end position="875"/>
    </location>
</feature>
<dbReference type="PANTHER" id="PTHR13008:SF7">
    <property type="entry name" value="MAP KINASE-ACTIVATING DEATH DOMAIN PROTEIN"/>
    <property type="match status" value="1"/>
</dbReference>
<evidence type="ECO:0000256" key="2">
    <source>
        <dbReference type="ARBA" id="ARBA00004496"/>
    </source>
</evidence>
<feature type="region of interest" description="Disordered" evidence="10">
    <location>
        <begin position="589"/>
        <end position="609"/>
    </location>
</feature>
<keyword evidence="8" id="KW-0053">Apoptosis</keyword>
<proteinExistence type="inferred from homology"/>
<feature type="compositionally biased region" description="Gly residues" evidence="10">
    <location>
        <begin position="718"/>
        <end position="732"/>
    </location>
</feature>
<dbReference type="SMART" id="SM00800">
    <property type="entry name" value="uDENN"/>
    <property type="match status" value="1"/>
</dbReference>
<evidence type="ECO:0000313" key="12">
    <source>
        <dbReference type="EMBL" id="KAK8769317.1"/>
    </source>
</evidence>
<dbReference type="InterPro" id="IPR005112">
    <property type="entry name" value="dDENN_dom"/>
</dbReference>
<name>A0AAQ4E3P3_AMBAM</name>
<dbReference type="GO" id="GO:0005085">
    <property type="term" value="F:guanyl-nucleotide exchange factor activity"/>
    <property type="evidence" value="ECO:0007669"/>
    <property type="project" value="UniProtKB-KW"/>
</dbReference>
<dbReference type="InterPro" id="IPR001194">
    <property type="entry name" value="cDENN_dom"/>
</dbReference>
<dbReference type="InterPro" id="IPR043153">
    <property type="entry name" value="DENN_C"/>
</dbReference>
<dbReference type="Proteomes" id="UP001321473">
    <property type="component" value="Unassembled WGS sequence"/>
</dbReference>
<evidence type="ECO:0000256" key="3">
    <source>
        <dbReference type="ARBA" id="ARBA00005978"/>
    </source>
</evidence>
<dbReference type="AlphaFoldDB" id="A0AAQ4E3P3"/>
<dbReference type="FunFam" id="3.40.50.11500:FF:000002">
    <property type="entry name" value="MAP kinase-activating death domain protein-like Protein"/>
    <property type="match status" value="1"/>
</dbReference>
<dbReference type="InterPro" id="IPR056574">
    <property type="entry name" value="Death_MADD"/>
</dbReference>
<reference evidence="12 13" key="1">
    <citation type="journal article" date="2023" name="Arcadia Sci">
        <title>De novo assembly of a long-read Amblyomma americanum tick genome.</title>
        <authorList>
            <person name="Chou S."/>
            <person name="Poskanzer K.E."/>
            <person name="Rollins M."/>
            <person name="Thuy-Boun P.S."/>
        </authorList>
    </citation>
    <scope>NUCLEOTIDE SEQUENCE [LARGE SCALE GENOMIC DNA]</scope>
    <source>
        <strain evidence="12">F_SG_1</strain>
        <tissue evidence="12">Salivary glands</tissue>
    </source>
</reference>
<dbReference type="PANTHER" id="PTHR13008">
    <property type="entry name" value="MAP-KINASE ACTIVATING DEATH DOMAIN PROTEIN MADD /DENN/AEX-3 C.ELEGANS"/>
    <property type="match status" value="1"/>
</dbReference>
<feature type="region of interest" description="Disordered" evidence="10">
    <location>
        <begin position="110"/>
        <end position="140"/>
    </location>
</feature>
<dbReference type="InterPro" id="IPR037516">
    <property type="entry name" value="Tripartite_DENN"/>
</dbReference>
<dbReference type="Pfam" id="PF03456">
    <property type="entry name" value="uDENN"/>
    <property type="match status" value="1"/>
</dbReference>
<dbReference type="EMBL" id="JARKHS020022766">
    <property type="protein sequence ID" value="KAK8769317.1"/>
    <property type="molecule type" value="Genomic_DNA"/>
</dbReference>
<feature type="region of interest" description="Disordered" evidence="10">
    <location>
        <begin position="925"/>
        <end position="990"/>
    </location>
</feature>
<evidence type="ECO:0000259" key="11">
    <source>
        <dbReference type="PROSITE" id="PS50211"/>
    </source>
</evidence>
<dbReference type="InterPro" id="IPR005113">
    <property type="entry name" value="uDENN_dom"/>
</dbReference>
<evidence type="ECO:0000256" key="7">
    <source>
        <dbReference type="ARBA" id="ARBA00022658"/>
    </source>
</evidence>
<comment type="similarity">
    <text evidence="3">Belongs to the MADD family.</text>
</comment>
<evidence type="ECO:0000256" key="9">
    <source>
        <dbReference type="ARBA" id="ARBA00023136"/>
    </source>
</evidence>
<dbReference type="PROSITE" id="PS50211">
    <property type="entry name" value="DENN"/>
    <property type="match status" value="1"/>
</dbReference>